<sequence length="85" mass="9566">MSAEEDAIFPPCFNMDSADKTRPFLSPPGLLRSGMGCHFLGTWGYLGGTKVVCHQSQSRGSRKRNCDWCSRTSVPRHRVRKQCSF</sequence>
<dbReference type="Proteomes" id="UP001046870">
    <property type="component" value="Chromosome 18"/>
</dbReference>
<reference evidence="1" key="1">
    <citation type="submission" date="2021-01" db="EMBL/GenBank/DDBJ databases">
        <authorList>
            <person name="Zahm M."/>
            <person name="Roques C."/>
            <person name="Cabau C."/>
            <person name="Klopp C."/>
            <person name="Donnadieu C."/>
            <person name="Jouanno E."/>
            <person name="Lampietro C."/>
            <person name="Louis A."/>
            <person name="Herpin A."/>
            <person name="Echchiki A."/>
            <person name="Berthelot C."/>
            <person name="Parey E."/>
            <person name="Roest-Crollius H."/>
            <person name="Braasch I."/>
            <person name="Postlethwait J."/>
            <person name="Bobe J."/>
            <person name="Montfort J."/>
            <person name="Bouchez O."/>
            <person name="Begum T."/>
            <person name="Mejri S."/>
            <person name="Adams A."/>
            <person name="Chen W.-J."/>
            <person name="Guiguen Y."/>
        </authorList>
    </citation>
    <scope>NUCLEOTIDE SEQUENCE</scope>
    <source>
        <strain evidence="1">YG-15Mar2019-1</strain>
        <tissue evidence="1">Brain</tissue>
    </source>
</reference>
<proteinExistence type="predicted"/>
<keyword evidence="2" id="KW-1185">Reference proteome</keyword>
<gene>
    <name evidence="1" type="ORF">MATL_G00206540</name>
</gene>
<dbReference type="EMBL" id="JAFDVH010000018">
    <property type="protein sequence ID" value="KAG7461112.1"/>
    <property type="molecule type" value="Genomic_DNA"/>
</dbReference>
<protein>
    <submittedName>
        <fullName evidence="1">Uncharacterized protein</fullName>
    </submittedName>
</protein>
<organism evidence="1 2">
    <name type="scientific">Megalops atlanticus</name>
    <name type="common">Tarpon</name>
    <name type="synonym">Clupea gigantea</name>
    <dbReference type="NCBI Taxonomy" id="7932"/>
    <lineage>
        <taxon>Eukaryota</taxon>
        <taxon>Metazoa</taxon>
        <taxon>Chordata</taxon>
        <taxon>Craniata</taxon>
        <taxon>Vertebrata</taxon>
        <taxon>Euteleostomi</taxon>
        <taxon>Actinopterygii</taxon>
        <taxon>Neopterygii</taxon>
        <taxon>Teleostei</taxon>
        <taxon>Elopiformes</taxon>
        <taxon>Megalopidae</taxon>
        <taxon>Megalops</taxon>
    </lineage>
</organism>
<comment type="caution">
    <text evidence="1">The sequence shown here is derived from an EMBL/GenBank/DDBJ whole genome shotgun (WGS) entry which is preliminary data.</text>
</comment>
<dbReference type="AlphaFoldDB" id="A0A9D3PN52"/>
<accession>A0A9D3PN52</accession>
<evidence type="ECO:0000313" key="2">
    <source>
        <dbReference type="Proteomes" id="UP001046870"/>
    </source>
</evidence>
<name>A0A9D3PN52_MEGAT</name>
<evidence type="ECO:0000313" key="1">
    <source>
        <dbReference type="EMBL" id="KAG7461112.1"/>
    </source>
</evidence>